<proteinExistence type="predicted"/>
<accession>A0AAD9RM66</accession>
<name>A0AAD9RM66_9HYME</name>
<dbReference type="AlphaFoldDB" id="A0AAD9RM66"/>
<reference evidence="1" key="1">
    <citation type="submission" date="2021-08" db="EMBL/GenBank/DDBJ databases">
        <authorList>
            <person name="Misof B."/>
            <person name="Oliver O."/>
            <person name="Podsiadlowski L."/>
            <person name="Donath A."/>
            <person name="Peters R."/>
            <person name="Mayer C."/>
            <person name="Rust J."/>
            <person name="Gunkel S."/>
            <person name="Lesny P."/>
            <person name="Martin S."/>
            <person name="Oeyen J.P."/>
            <person name="Petersen M."/>
            <person name="Panagiotis P."/>
            <person name="Wilbrandt J."/>
            <person name="Tanja T."/>
        </authorList>
    </citation>
    <scope>NUCLEOTIDE SEQUENCE</scope>
    <source>
        <strain evidence="1">GBR_01_08_01A</strain>
        <tissue evidence="1">Thorax + abdomen</tissue>
    </source>
</reference>
<organism evidence="1 2">
    <name type="scientific">Odynerus spinipes</name>
    <dbReference type="NCBI Taxonomy" id="1348599"/>
    <lineage>
        <taxon>Eukaryota</taxon>
        <taxon>Metazoa</taxon>
        <taxon>Ecdysozoa</taxon>
        <taxon>Arthropoda</taxon>
        <taxon>Hexapoda</taxon>
        <taxon>Insecta</taxon>
        <taxon>Pterygota</taxon>
        <taxon>Neoptera</taxon>
        <taxon>Endopterygota</taxon>
        <taxon>Hymenoptera</taxon>
        <taxon>Apocrita</taxon>
        <taxon>Aculeata</taxon>
        <taxon>Vespoidea</taxon>
        <taxon>Vespidae</taxon>
        <taxon>Eumeninae</taxon>
        <taxon>Odynerus</taxon>
    </lineage>
</organism>
<comment type="caution">
    <text evidence="1">The sequence shown here is derived from an EMBL/GenBank/DDBJ whole genome shotgun (WGS) entry which is preliminary data.</text>
</comment>
<dbReference type="Proteomes" id="UP001258017">
    <property type="component" value="Unassembled WGS sequence"/>
</dbReference>
<dbReference type="EMBL" id="JAIFRP010000031">
    <property type="protein sequence ID" value="KAK2582314.1"/>
    <property type="molecule type" value="Genomic_DNA"/>
</dbReference>
<gene>
    <name evidence="1" type="ORF">KPH14_004653</name>
</gene>
<evidence type="ECO:0000313" key="1">
    <source>
        <dbReference type="EMBL" id="KAK2582314.1"/>
    </source>
</evidence>
<evidence type="ECO:0000313" key="2">
    <source>
        <dbReference type="Proteomes" id="UP001258017"/>
    </source>
</evidence>
<sequence>MRDDSRLSINEAEDPVAEVILFYSWEFRLVDLGHCIYEWREKRGYFFFLSNREIKYVRCGAIFVWVQLYAILRDQL</sequence>
<keyword evidence="2" id="KW-1185">Reference proteome</keyword>
<protein>
    <submittedName>
        <fullName evidence="1">Uncharacterized protein</fullName>
    </submittedName>
</protein>
<reference evidence="1" key="2">
    <citation type="journal article" date="2023" name="Commun. Biol.">
        <title>Intrasexual cuticular hydrocarbon dimorphism in a wasp sheds light on hydrocarbon biosynthesis genes in Hymenoptera.</title>
        <authorList>
            <person name="Moris V.C."/>
            <person name="Podsiadlowski L."/>
            <person name="Martin S."/>
            <person name="Oeyen J.P."/>
            <person name="Donath A."/>
            <person name="Petersen M."/>
            <person name="Wilbrandt J."/>
            <person name="Misof B."/>
            <person name="Liedtke D."/>
            <person name="Thamm M."/>
            <person name="Scheiner R."/>
            <person name="Schmitt T."/>
            <person name="Niehuis O."/>
        </authorList>
    </citation>
    <scope>NUCLEOTIDE SEQUENCE</scope>
    <source>
        <strain evidence="1">GBR_01_08_01A</strain>
    </source>
</reference>